<protein>
    <submittedName>
        <fullName evidence="3">DUF2062 domain-containing protein</fullName>
    </submittedName>
</protein>
<dbReference type="InterPro" id="IPR018639">
    <property type="entry name" value="DUF2062"/>
</dbReference>
<evidence type="ECO:0000256" key="1">
    <source>
        <dbReference type="SAM" id="Phobius"/>
    </source>
</evidence>
<evidence type="ECO:0000313" key="4">
    <source>
        <dbReference type="Proteomes" id="UP000515955"/>
    </source>
</evidence>
<feature type="transmembrane region" description="Helical" evidence="1">
    <location>
        <begin position="140"/>
        <end position="166"/>
    </location>
</feature>
<keyword evidence="1" id="KW-0472">Membrane</keyword>
<dbReference type="Pfam" id="PF09835">
    <property type="entry name" value="DUF2062"/>
    <property type="match status" value="1"/>
</dbReference>
<name>A0A7G9SDM3_9SPHN</name>
<dbReference type="AlphaFoldDB" id="A0A7G9SDM3"/>
<reference evidence="3 4" key="1">
    <citation type="submission" date="2020-08" db="EMBL/GenBank/DDBJ databases">
        <title>Genome sequence of Sphingomonas rhizophila KACC 19189T.</title>
        <authorList>
            <person name="Hyun D.-W."/>
            <person name="Bae J.-W."/>
        </authorList>
    </citation>
    <scope>NUCLEOTIDE SEQUENCE [LARGE SCALE GENOMIC DNA]</scope>
    <source>
        <strain evidence="3 4">KACC 19189</strain>
    </source>
</reference>
<keyword evidence="4" id="KW-1185">Reference proteome</keyword>
<feature type="transmembrane region" description="Helical" evidence="1">
    <location>
        <begin position="78"/>
        <end position="100"/>
    </location>
</feature>
<dbReference type="KEGG" id="srhi:H9L12_05410"/>
<gene>
    <name evidence="3" type="ORF">H9L12_05410</name>
</gene>
<evidence type="ECO:0000259" key="2">
    <source>
        <dbReference type="Pfam" id="PF09835"/>
    </source>
</evidence>
<dbReference type="EMBL" id="CP060717">
    <property type="protein sequence ID" value="QNN65948.1"/>
    <property type="molecule type" value="Genomic_DNA"/>
</dbReference>
<dbReference type="RefSeq" id="WP_187542933.1">
    <property type="nucleotide sequence ID" value="NZ_CP060717.1"/>
</dbReference>
<sequence>MASRLRDWVASRIPRREAVQAWPLLRPFARHLGRPGLWQMHRRSVPRAIAIGLGVGILVPVMHMMLAALLSIPTRANIALAAAVTVLINPVTIPPIYLAAWRIGEWELEARGSNPTLPATQLQGHVETWLSWAQHASAPLALGIVTLAIITAVTGYALGSIAWRWHIAKRWKARRR</sequence>
<dbReference type="PANTHER" id="PTHR40547">
    <property type="entry name" value="SLL0298 PROTEIN"/>
    <property type="match status" value="1"/>
</dbReference>
<dbReference type="PANTHER" id="PTHR40547:SF1">
    <property type="entry name" value="SLL0298 PROTEIN"/>
    <property type="match status" value="1"/>
</dbReference>
<keyword evidence="1" id="KW-1133">Transmembrane helix</keyword>
<feature type="transmembrane region" description="Helical" evidence="1">
    <location>
        <begin position="48"/>
        <end position="71"/>
    </location>
</feature>
<keyword evidence="1" id="KW-0812">Transmembrane</keyword>
<dbReference type="Proteomes" id="UP000515955">
    <property type="component" value="Chromosome"/>
</dbReference>
<accession>A0A7G9SDM3</accession>
<feature type="domain" description="DUF2062" evidence="2">
    <location>
        <begin position="25"/>
        <end position="172"/>
    </location>
</feature>
<evidence type="ECO:0000313" key="3">
    <source>
        <dbReference type="EMBL" id="QNN65948.1"/>
    </source>
</evidence>
<proteinExistence type="predicted"/>
<organism evidence="3 4">
    <name type="scientific">Sphingomonas rhizophila</name>
    <dbReference type="NCBI Taxonomy" id="2071607"/>
    <lineage>
        <taxon>Bacteria</taxon>
        <taxon>Pseudomonadati</taxon>
        <taxon>Pseudomonadota</taxon>
        <taxon>Alphaproteobacteria</taxon>
        <taxon>Sphingomonadales</taxon>
        <taxon>Sphingomonadaceae</taxon>
        <taxon>Sphingomonas</taxon>
    </lineage>
</organism>